<evidence type="ECO:0000256" key="2">
    <source>
        <dbReference type="SAM" id="MobiDB-lite"/>
    </source>
</evidence>
<dbReference type="SUPFAM" id="SSF54001">
    <property type="entry name" value="Cysteine proteinases"/>
    <property type="match status" value="1"/>
</dbReference>
<dbReference type="InterPro" id="IPR013201">
    <property type="entry name" value="Prot_inhib_I29"/>
</dbReference>
<dbReference type="InterPro" id="IPR038765">
    <property type="entry name" value="Papain-like_cys_pep_sf"/>
</dbReference>
<sequence length="133" mass="15398">MKGIVLLCLCVVVVSSAEPEIKKACLKEDSELLKHFENKLEGEKDKEAFKKLVKFIKDFHKCYVDEEELKSRFEAFKSSLDKAEELHKKNPKASVDVTQYSDLSKDELKHLKKNGHLGKPIPAHEQREKHEKH</sequence>
<feature type="region of interest" description="Disordered" evidence="2">
    <location>
        <begin position="109"/>
        <end position="133"/>
    </location>
</feature>
<keyword evidence="3" id="KW-0732">Signal</keyword>
<dbReference type="Gene3D" id="1.10.287.2250">
    <property type="match status" value="1"/>
</dbReference>
<dbReference type="EMBL" id="CAJFDH010000005">
    <property type="protein sequence ID" value="CAD5223836.1"/>
    <property type="molecule type" value="Genomic_DNA"/>
</dbReference>
<dbReference type="OrthoDB" id="5855924at2759"/>
<organism evidence="5 6">
    <name type="scientific">Bursaphelenchus okinawaensis</name>
    <dbReference type="NCBI Taxonomy" id="465554"/>
    <lineage>
        <taxon>Eukaryota</taxon>
        <taxon>Metazoa</taxon>
        <taxon>Ecdysozoa</taxon>
        <taxon>Nematoda</taxon>
        <taxon>Chromadorea</taxon>
        <taxon>Rhabditida</taxon>
        <taxon>Tylenchina</taxon>
        <taxon>Tylenchomorpha</taxon>
        <taxon>Aphelenchoidea</taxon>
        <taxon>Aphelenchoididae</taxon>
        <taxon>Bursaphelenchus</taxon>
    </lineage>
</organism>
<feature type="coiled-coil region" evidence="1">
    <location>
        <begin position="26"/>
        <end position="86"/>
    </location>
</feature>
<dbReference type="AlphaFoldDB" id="A0A811L8G9"/>
<dbReference type="SMART" id="SM00848">
    <property type="entry name" value="Inhibitor_I29"/>
    <property type="match status" value="1"/>
</dbReference>
<dbReference type="Proteomes" id="UP000614601">
    <property type="component" value="Unassembled WGS sequence"/>
</dbReference>
<reference evidence="5" key="1">
    <citation type="submission" date="2020-09" db="EMBL/GenBank/DDBJ databases">
        <authorList>
            <person name="Kikuchi T."/>
        </authorList>
    </citation>
    <scope>NUCLEOTIDE SEQUENCE</scope>
    <source>
        <strain evidence="5">SH1</strain>
    </source>
</reference>
<feature type="signal peptide" evidence="3">
    <location>
        <begin position="1"/>
        <end position="16"/>
    </location>
</feature>
<keyword evidence="6" id="KW-1185">Reference proteome</keyword>
<keyword evidence="1" id="KW-0175">Coiled coil</keyword>
<dbReference type="EMBL" id="CAJFCW020000005">
    <property type="protein sequence ID" value="CAG9118937.1"/>
    <property type="molecule type" value="Genomic_DNA"/>
</dbReference>
<name>A0A811L8G9_9BILA</name>
<comment type="caution">
    <text evidence="5">The sequence shown here is derived from an EMBL/GenBank/DDBJ whole genome shotgun (WGS) entry which is preliminary data.</text>
</comment>
<feature type="compositionally biased region" description="Basic and acidic residues" evidence="2">
    <location>
        <begin position="122"/>
        <end position="133"/>
    </location>
</feature>
<dbReference type="Proteomes" id="UP000783686">
    <property type="component" value="Unassembled WGS sequence"/>
</dbReference>
<protein>
    <recommendedName>
        <fullName evidence="4">Cathepsin propeptide inhibitor domain-containing protein</fullName>
    </recommendedName>
</protein>
<evidence type="ECO:0000313" key="6">
    <source>
        <dbReference type="Proteomes" id="UP000614601"/>
    </source>
</evidence>
<dbReference type="Pfam" id="PF08246">
    <property type="entry name" value="Inhibitor_I29"/>
    <property type="match status" value="1"/>
</dbReference>
<evidence type="ECO:0000313" key="5">
    <source>
        <dbReference type="EMBL" id="CAD5223836.1"/>
    </source>
</evidence>
<proteinExistence type="predicted"/>
<gene>
    <name evidence="5" type="ORF">BOKJ2_LOCUS10606</name>
</gene>
<feature type="domain" description="Cathepsin propeptide inhibitor" evidence="4">
    <location>
        <begin position="52"/>
        <end position="108"/>
    </location>
</feature>
<accession>A0A811L8G9</accession>
<feature type="chain" id="PRO_5035595364" description="Cathepsin propeptide inhibitor domain-containing protein" evidence="3">
    <location>
        <begin position="17"/>
        <end position="133"/>
    </location>
</feature>
<evidence type="ECO:0000256" key="3">
    <source>
        <dbReference type="SAM" id="SignalP"/>
    </source>
</evidence>
<evidence type="ECO:0000259" key="4">
    <source>
        <dbReference type="SMART" id="SM00848"/>
    </source>
</evidence>
<evidence type="ECO:0000256" key="1">
    <source>
        <dbReference type="SAM" id="Coils"/>
    </source>
</evidence>